<feature type="region of interest" description="Disordered" evidence="3">
    <location>
        <begin position="1"/>
        <end position="423"/>
    </location>
</feature>
<dbReference type="InterPro" id="IPR027417">
    <property type="entry name" value="P-loop_NTPase"/>
</dbReference>
<keyword evidence="2" id="KW-0067">ATP-binding</keyword>
<feature type="compositionally biased region" description="Basic and acidic residues" evidence="3">
    <location>
        <begin position="1761"/>
        <end position="1772"/>
    </location>
</feature>
<feature type="compositionally biased region" description="Polar residues" evidence="3">
    <location>
        <begin position="611"/>
        <end position="620"/>
    </location>
</feature>
<feature type="region of interest" description="Disordered" evidence="3">
    <location>
        <begin position="1124"/>
        <end position="1844"/>
    </location>
</feature>
<feature type="domain" description="Ubiquitin-like" evidence="4">
    <location>
        <begin position="1046"/>
        <end position="1115"/>
    </location>
</feature>
<feature type="compositionally biased region" description="Basic and acidic residues" evidence="3">
    <location>
        <begin position="979"/>
        <end position="1000"/>
    </location>
</feature>
<feature type="compositionally biased region" description="Basic and acidic residues" evidence="3">
    <location>
        <begin position="1660"/>
        <end position="1681"/>
    </location>
</feature>
<dbReference type="PROSITE" id="PS50053">
    <property type="entry name" value="UBIQUITIN_2"/>
    <property type="match status" value="1"/>
</dbReference>
<dbReference type="SMART" id="SM00213">
    <property type="entry name" value="UBQ"/>
    <property type="match status" value="1"/>
</dbReference>
<sequence length="3816" mass="422622">MRQEQTVAVKKMQTTRMILPPRQQLRHPLTTYQGKQKKQKLEQPRKDNSGRRRKRKRKAANKSPSGAKTKESMDNSEDSSISSAVKVPLAHLSGEKQEHKSEQPRKDNNSGRRKIKAAIKSPSGTETNKESLCDTEQQILHDSGDSSSSAVVGTATSTSSETVAGTIRKRDGQETAGSEAEESKKKTVASGRQQVAIDTGSSLVSTSVTASSVSRSRRKRRRRRRRKNPEKNPAKDGGDSQILDLDRLQPEDQHLAGVMGLNLQRGKGTALEQQRPKGQKTEGKYNRQDILSSETPEVGQEDFGPDRLKADRHYEMSQKEHQRQGQDHVRELDIHQTERTRSLQLQTMTSPEHPTLKCKQDYGPDGLVQDKKQEQEAVEQSCQQGEIVPEKQAVNHERINETERPRPESGIGDQCFHQEREASPVQLGHEQSSHQVIAICENQRVAQKQASHHANIPRQDTQKVAGVNEQSTHQPLLISPEHHISQAQTMASLEDTVLSSKRDDGADRLLQDKKQEQHSVEQSCQHGITVSLPEKQSIGYELIKETERPQPESGIRENVFQQVGRASSEQLGHEQSSQRGIATRENQGVKQASHHAHNPHQDKQRVAGVSKENTQQSTSPERLRMRQERDDDLSGPDPEIQSELETGDQKQSSIKEKMISVQGKPQAEQLHQERLSTELMQAVRALVPSALQPAMQHPSTPCTRHSSHSIQPTLEAVGDAGSCNPVFFGTTTGNVFNYEFKQYVTVHHQGVTSGKVHRRGKTKNNSGKRRKGRNVAKKSSSKEEAIDKTSKGGMGNDQHRIPHIQPEVSGPSVQISQDTSPATDAAADAAADLCEKALKKAYKTPGSYVQMIPWVDDDDMRHIMDIYTKLRLVTDKMELWSQMFTSTDVVDIVKAVSSRSDIVEVVIDGVEGLGGQAAAWSLALRELKCLEQLDIRNCSLTGTDIEHIAASLRKVDRRGKTKNNSGKRRKGRNVAKKSSSKEEAIDKTSKGDQTEDKLVNSRDSTVSSSAKTTAKRNNQSKGRKKTRKQTIADKKPSCEEKKDSQIQLFLMSSLRSPVCLQLHPSTTISALKGLLQDKLGIEPKKQHLYTRKNHELKDGMSLKELGIQQDTNIELRLVSGLMGGADDEQKSAGDSNKKATKRRTSRGSEENADNSEDSSISSAVKAPAGYPSGETQEQKLEQPRKAHSRRRQKGNRKASKTGKHLSDEENVDTSEDSSIFSAVKARADHPSGETQDQKIEQPRKDNDSARKQKKNQKATERRTSRYSEVTMDKDSSICSAVNTPAIQPSEETQEHKPKQPRKDNDSGMRQRGKRKATKTGTGSGGKDSTDKSEDSSITSPVEVAAGQSSGETQVQQKPEQPRKDNDSGRRQNGKRKATKTTTSLGGEDNSEDSSIASAVKAPTGHSSGQTQTHKLEKLRKDNNSGRIQNGERKAPITGTSHDGEENVGNSEDSAISSTVKEPAGHQSGETEEQRLEQPRKDNSGRRQKGKREATKTRTIPVAEENSAGSSISSADKAPAGHPSGEKEEKKLQQPKKDSNSERLQKGKRKASKTRTSRGKEENSDSSADSSMSSAVIEPTVHPSGETQQQKLKQSRNDNYSGRILKGKRTADNKSPPEAETNTKSLDDTEQQILHDPGNSCSSATIGYASTSPETVAGTRRNIERQEMAVSEAEHSQEKTVASDRQQVDIGSSPVSASVTTSSGSRSKGRRRTRRKRTNPEKKQEDGDSQVLDLERLQPEDQNVAGVMELNLQQGKGIALRDQQRPKDQKTEEAGNQQEISSSETQGVGQEDYGPDRLKTDDLNRHQKHRPQSSQLQTMTSPEHSKPRYKQDDGPDTLPQFKKQETKCQKVKQELVKQSCQQGLTVPERRAIKQEQIIETERAQQEPGVGERGFQQVSEASPGKLGHELSSQQEIETRENQGIQQTQASHHAQLPQQDKYKVAEVSKQNTQQSTSPENQRMRQERDDDPYGPDPNIQSTIGEQRPQEEVMTSAQEKPQPDQLHKGNLSAEQMQAVRDLVPSAVQPAMQHPSTLCTPTSDSIQQTVQTGDVNVPGSCNPVFLGSSSGHTFHYEFNQNVTVHQEATSGAMGNDQRPVQYIQPEVNSQSVQTSQDTSTATDAAADAAADLCEEALKKVYKTTGSYVQMIPWVDDDMMHIMKIYTNLRLVSDDDNEELDDDDDDDKDEGGDQSGQRLNKERAKEVTYQESFLVQNEEGFVINRLIYEGLAGLGKTTLIGKIAYDWASGLSGPLAKYKLVFVLRMSALEQTADLIDSLYEQLVDPNIIDKKHLKTFIFKNPKKVLILLDGFDELMTTKLDSKSFRSILQILNRKVGADIDVVITTRTSHYGTLVCRSPVSKPPVGKPFTHVKVLGFSEEDIKNYLGKFFSKSPHDAHSLFQTIQSSSVLLDLACSPMLILLMCLLWRQHSTLPDTMSRLYDQAIRYIFKRKDIPEEEIPEILVAIGEIAFNGLVSPVQRLSFQERDFEKNVLDKALKAGILTSQRVLRGLDTLNNIQFIHKTFQEFSAAFYLQSLQKSDADEFQKNLDKLDGEQFHYLLRFCCGDNEACTIKVLQMLQKRIYRWRTCIQNESMYTESISDESISDDSISHQIICNQYFISDDSDDRSWNMALNCYFESQAENMLSEAFIHLVIRETMNMDHFESRDDVNSFVWLLKHVANQRKYTGNAYLDIVKKLYFSRHSLEMCSKDLAVVIGNMPKISVVNMQRCSLSSDIMTDIASLLGKADKLSEIDLSDNEALSGSLHSWMPQLNKTHIQKLRLGNCSLTVDDAKQIALSLSDMPNLLELNSKNISINIDVGYRIRLHLRKLPLNGTVIKFILKALVNKTDLVELYMTEIEGLQGTAALWTSQFKELKHLHELIFDRCNSEIEDVKCIAALVGCMSKLVHCTVDNVLKVSPCDSPWDTGLKIELSSGMFTGTDAKDIVLAMSSRSDIVKVVIDCVPGLGGTAAEWSPALQELKCLEELDLINCSLISTDIEHIATSLRSTPTLVKLDLSGNRSLAGSGVSLSILQQLTQLQELTLRFCDLEVEDVICIADVVSCMPNLAYCIVCDDSCFAVDKIRTGIRLRLSSSSKLQGPDVANMVRAIRNRRDLIEVTIEHIDCLGGKAASWSPALQELKHLQQLELKSCSLISTDIEHISASLSGTPTLVKLEVSGNSLAGSGMSFSKLQKLTQLKELIIHHCDLKVEDVISIATLVGCMPTLIHCTVNDVFRVSSYGTGLEIWLFNYSQMFTGTDVADIVKVISSRSDIVEVVIDNVKGLSGTAAEWSPALRELKCLERLDIRSCSLIGTDIEQIAASLSSTSTLVKLNVSGNPLAGSGVLLYKLQQLTQLKTLTLEHTGLEVQDAMCIAAVVGCMPNLVNCHVDYGLCFEVDKIRTGIRLHLSSGIFRGPDVANFLRAIGSRSDLVEVTIECIRNLRGKAVNLSPALQELKHLQRLEFKSCFLKVEDIKHIILSLTGIPTLVELHLARNSSLAGSGVSLSKLQQLTQLKTLILDYCGLQVEDVICIAALVGCMPNVVHCHVLDGLRLEVVDIRNGIRLHLSSNKFRGSDVANILRAIGSRNDLFELTIDNIDDLSGKAVNWSPALQELKHLKRFELRNCSLIDEDIKYFLASLKNIPTLIELDLSGNKDLAGSDAWSHLKHLKHLKQLALEECSLGFADIDHIATSLSSIPTLVKLNVSGNPLAGSSVSLSTLKQLTRLKMLTVDGCGLEVEDAICIAAVVGFVPSLVYCSACDGLCFEIVKIRNGIRLQLSSSKFRGPDVANILKAIASRSDLVEVTIDELYDLVDVAIGFSDLCAVVVL</sequence>
<keyword evidence="7" id="KW-1185">Reference proteome</keyword>
<feature type="compositionally biased region" description="Basic residues" evidence="3">
    <location>
        <begin position="1706"/>
        <end position="1716"/>
    </location>
</feature>
<dbReference type="PANTHER" id="PTHR46312">
    <property type="entry name" value="NACHT DOMAIN-CONTAINING PROTEIN"/>
    <property type="match status" value="1"/>
</dbReference>
<feature type="compositionally biased region" description="Basic and acidic residues" evidence="3">
    <location>
        <begin position="304"/>
        <end position="341"/>
    </location>
</feature>
<feature type="domain" description="NACHT" evidence="5">
    <location>
        <begin position="2217"/>
        <end position="2342"/>
    </location>
</feature>
<evidence type="ECO:0000313" key="7">
    <source>
        <dbReference type="Proteomes" id="UP000887568"/>
    </source>
</evidence>
<feature type="compositionally biased region" description="Acidic residues" evidence="3">
    <location>
        <begin position="2168"/>
        <end position="2185"/>
    </location>
</feature>
<dbReference type="PANTHER" id="PTHR46312:SF2">
    <property type="entry name" value="NUCLEOTIDE-BINDING OLIGOMERIZATION DOMAIN-CONTAINING PROTEIN 2-LIKE"/>
    <property type="match status" value="1"/>
</dbReference>
<feature type="compositionally biased region" description="Polar residues" evidence="3">
    <location>
        <begin position="1"/>
        <end position="16"/>
    </location>
</feature>
<feature type="compositionally biased region" description="Acidic residues" evidence="3">
    <location>
        <begin position="630"/>
        <end position="646"/>
    </location>
</feature>
<dbReference type="EnsemblMetazoa" id="XM_038205763.1">
    <property type="protein sequence ID" value="XP_038061691.1"/>
    <property type="gene ID" value="LOC119732304"/>
</dbReference>
<dbReference type="CDD" id="cd17039">
    <property type="entry name" value="Ubl_ubiquitin_like"/>
    <property type="match status" value="1"/>
</dbReference>
<feature type="compositionally biased region" description="Basic and acidic residues" evidence="3">
    <location>
        <begin position="393"/>
        <end position="407"/>
    </location>
</feature>
<dbReference type="InterPro" id="IPR029071">
    <property type="entry name" value="Ubiquitin-like_domsf"/>
</dbReference>
<dbReference type="Gene3D" id="3.10.20.90">
    <property type="entry name" value="Phosphatidylinositol 3-kinase Catalytic Subunit, Chain A, domain 1"/>
    <property type="match status" value="1"/>
</dbReference>
<reference evidence="6" key="1">
    <citation type="submission" date="2022-11" db="UniProtKB">
        <authorList>
            <consortium name="EnsemblMetazoa"/>
        </authorList>
    </citation>
    <scope>IDENTIFICATION</scope>
</reference>
<evidence type="ECO:0000259" key="4">
    <source>
        <dbReference type="PROSITE" id="PS50053"/>
    </source>
</evidence>
<feature type="compositionally biased region" description="Polar residues" evidence="3">
    <location>
        <begin position="1276"/>
        <end position="1290"/>
    </location>
</feature>
<evidence type="ECO:0000256" key="2">
    <source>
        <dbReference type="ARBA" id="ARBA00022840"/>
    </source>
</evidence>
<feature type="region of interest" description="Disordered" evidence="3">
    <location>
        <begin position="2168"/>
        <end position="2196"/>
    </location>
</feature>
<dbReference type="SMART" id="SM00368">
    <property type="entry name" value="LRR_RI"/>
    <property type="match status" value="10"/>
</dbReference>
<feature type="compositionally biased region" description="Polar residues" evidence="3">
    <location>
        <begin position="1447"/>
        <end position="1459"/>
    </location>
</feature>
<feature type="compositionally biased region" description="Basic and acidic residues" evidence="3">
    <location>
        <begin position="1127"/>
        <end position="1137"/>
    </location>
</feature>
<feature type="compositionally biased region" description="Basic residues" evidence="3">
    <location>
        <begin position="755"/>
        <end position="776"/>
    </location>
</feature>
<feature type="region of interest" description="Disordered" evidence="3">
    <location>
        <begin position="956"/>
        <end position="1038"/>
    </location>
</feature>
<feature type="compositionally biased region" description="Basic and acidic residues" evidence="3">
    <location>
        <begin position="354"/>
        <end position="375"/>
    </location>
</feature>
<feature type="region of interest" description="Disordered" evidence="3">
    <location>
        <begin position="565"/>
        <end position="655"/>
    </location>
</feature>
<name>A0A914ADX9_PATMI</name>
<organism evidence="6 7">
    <name type="scientific">Patiria miniata</name>
    <name type="common">Bat star</name>
    <name type="synonym">Asterina miniata</name>
    <dbReference type="NCBI Taxonomy" id="46514"/>
    <lineage>
        <taxon>Eukaryota</taxon>
        <taxon>Metazoa</taxon>
        <taxon>Echinodermata</taxon>
        <taxon>Eleutherozoa</taxon>
        <taxon>Asterozoa</taxon>
        <taxon>Asteroidea</taxon>
        <taxon>Valvatacea</taxon>
        <taxon>Valvatida</taxon>
        <taxon>Asterinidae</taxon>
        <taxon>Patiria</taxon>
    </lineage>
</organism>
<feature type="compositionally biased region" description="Basic and acidic residues" evidence="3">
    <location>
        <begin position="1359"/>
        <end position="1369"/>
    </location>
</feature>
<feature type="compositionally biased region" description="Basic residues" evidence="3">
    <location>
        <begin position="51"/>
        <end position="60"/>
    </location>
</feature>
<dbReference type="PROSITE" id="PS50837">
    <property type="entry name" value="NACHT"/>
    <property type="match status" value="1"/>
</dbReference>
<feature type="compositionally biased region" description="Basic and acidic residues" evidence="3">
    <location>
        <begin position="780"/>
        <end position="790"/>
    </location>
</feature>
<feature type="compositionally biased region" description="Basic and acidic residues" evidence="3">
    <location>
        <begin position="1225"/>
        <end position="1250"/>
    </location>
</feature>
<dbReference type="Gene3D" id="3.40.50.300">
    <property type="entry name" value="P-loop containing nucleotide triphosphate hydrolases"/>
    <property type="match status" value="1"/>
</dbReference>
<evidence type="ECO:0008006" key="8">
    <source>
        <dbReference type="Google" id="ProtNLM"/>
    </source>
</evidence>
<dbReference type="InterPro" id="IPR000626">
    <property type="entry name" value="Ubiquitin-like_dom"/>
</dbReference>
<feature type="compositionally biased region" description="Polar residues" evidence="3">
    <location>
        <begin position="1346"/>
        <end position="1358"/>
    </location>
</feature>
<dbReference type="SUPFAM" id="SSF54236">
    <property type="entry name" value="Ubiquitin-like"/>
    <property type="match status" value="1"/>
</dbReference>
<dbReference type="OrthoDB" id="120976at2759"/>
<feature type="compositionally biased region" description="Basic and acidic residues" evidence="3">
    <location>
        <begin position="1471"/>
        <end position="1495"/>
    </location>
</feature>
<feature type="compositionally biased region" description="Polar residues" evidence="3">
    <location>
        <begin position="811"/>
        <end position="821"/>
    </location>
</feature>
<feature type="compositionally biased region" description="Polar residues" evidence="3">
    <location>
        <begin position="565"/>
        <end position="590"/>
    </location>
</feature>
<dbReference type="RefSeq" id="XP_038061691.1">
    <property type="nucleotide sequence ID" value="XM_038205763.1"/>
</dbReference>
<feature type="compositionally biased region" description="Basic residues" evidence="3">
    <location>
        <begin position="1185"/>
        <end position="1203"/>
    </location>
</feature>
<dbReference type="GO" id="GO:0005524">
    <property type="term" value="F:ATP binding"/>
    <property type="evidence" value="ECO:0007669"/>
    <property type="project" value="UniProtKB-KW"/>
</dbReference>
<dbReference type="InterPro" id="IPR032675">
    <property type="entry name" value="LRR_dom_sf"/>
</dbReference>
<feature type="compositionally biased region" description="Basic and acidic residues" evidence="3">
    <location>
        <begin position="1257"/>
        <end position="1275"/>
    </location>
</feature>
<keyword evidence="1" id="KW-0547">Nucleotide-binding</keyword>
<feature type="compositionally biased region" description="Polar residues" evidence="3">
    <location>
        <begin position="1908"/>
        <end position="1935"/>
    </location>
</feature>
<dbReference type="Pfam" id="PF05729">
    <property type="entry name" value="NACHT"/>
    <property type="match status" value="1"/>
</dbReference>
<feature type="compositionally biased region" description="Polar residues" evidence="3">
    <location>
        <begin position="1811"/>
        <end position="1821"/>
    </location>
</feature>
<feature type="compositionally biased region" description="Basic residues" evidence="3">
    <location>
        <begin position="215"/>
        <end position="228"/>
    </location>
</feature>
<feature type="compositionally biased region" description="Polar residues" evidence="3">
    <location>
        <begin position="1638"/>
        <end position="1653"/>
    </location>
</feature>
<feature type="region of interest" description="Disordered" evidence="3">
    <location>
        <begin position="749"/>
        <end position="826"/>
    </location>
</feature>
<protein>
    <recommendedName>
        <fullName evidence="8">Ubiquitin-like domain-containing protein</fullName>
    </recommendedName>
</protein>
<feature type="compositionally biased region" description="Basic and acidic residues" evidence="3">
    <location>
        <begin position="229"/>
        <end position="254"/>
    </location>
</feature>
<feature type="compositionally biased region" description="Basic residues" evidence="3">
    <location>
        <begin position="956"/>
        <end position="975"/>
    </location>
</feature>
<feature type="compositionally biased region" description="Basic residues" evidence="3">
    <location>
        <begin position="1545"/>
        <end position="1556"/>
    </location>
</feature>
<feature type="compositionally biased region" description="Basic and acidic residues" evidence="3">
    <location>
        <begin position="1822"/>
        <end position="1832"/>
    </location>
</feature>
<feature type="compositionally biased region" description="Basic and acidic residues" evidence="3">
    <location>
        <begin position="1523"/>
        <end position="1544"/>
    </location>
</feature>
<feature type="region of interest" description="Disordered" evidence="3">
    <location>
        <begin position="450"/>
        <end position="470"/>
    </location>
</feature>
<feature type="compositionally biased region" description="Basic and acidic residues" evidence="3">
    <location>
        <begin position="1793"/>
        <end position="1804"/>
    </location>
</feature>
<dbReference type="Gene3D" id="3.80.10.10">
    <property type="entry name" value="Ribonuclease Inhibitor"/>
    <property type="match status" value="6"/>
</dbReference>
<evidence type="ECO:0000256" key="3">
    <source>
        <dbReference type="SAM" id="MobiDB-lite"/>
    </source>
</evidence>
<feature type="compositionally biased region" description="Low complexity" evidence="3">
    <location>
        <begin position="145"/>
        <end position="166"/>
    </location>
</feature>
<feature type="compositionally biased region" description="Low complexity" evidence="3">
    <location>
        <begin position="1691"/>
        <end position="1705"/>
    </location>
</feature>
<feature type="compositionally biased region" description="Low complexity" evidence="3">
    <location>
        <begin position="201"/>
        <end position="214"/>
    </location>
</feature>
<dbReference type="Pfam" id="PF00240">
    <property type="entry name" value="ubiquitin"/>
    <property type="match status" value="1"/>
</dbReference>
<feature type="region of interest" description="Disordered" evidence="3">
    <location>
        <begin position="1858"/>
        <end position="2002"/>
    </location>
</feature>
<dbReference type="SUPFAM" id="SSF52047">
    <property type="entry name" value="RNI-like"/>
    <property type="match status" value="3"/>
</dbReference>
<dbReference type="SUPFAM" id="SSF52540">
    <property type="entry name" value="P-loop containing nucleoside triphosphate hydrolases"/>
    <property type="match status" value="1"/>
</dbReference>
<feature type="compositionally biased region" description="Basic and acidic residues" evidence="3">
    <location>
        <begin position="1413"/>
        <end position="1434"/>
    </location>
</feature>
<dbReference type="Proteomes" id="UP000887568">
    <property type="component" value="Unplaced"/>
</dbReference>
<dbReference type="InterPro" id="IPR007111">
    <property type="entry name" value="NACHT_NTPase"/>
</dbReference>
<feature type="compositionally biased region" description="Basic and acidic residues" evidence="3">
    <location>
        <begin position="1292"/>
        <end position="1308"/>
    </location>
</feature>
<evidence type="ECO:0000259" key="5">
    <source>
        <dbReference type="PROSITE" id="PS50837"/>
    </source>
</evidence>
<evidence type="ECO:0000313" key="6">
    <source>
        <dbReference type="EnsemblMetazoa" id="XP_038061691.1"/>
    </source>
</evidence>
<feature type="compositionally biased region" description="Polar residues" evidence="3">
    <location>
        <begin position="1584"/>
        <end position="1599"/>
    </location>
</feature>
<accession>A0A914ADX9</accession>
<evidence type="ECO:0000256" key="1">
    <source>
        <dbReference type="ARBA" id="ARBA00022741"/>
    </source>
</evidence>
<feature type="compositionally biased region" description="Polar residues" evidence="3">
    <location>
        <begin position="342"/>
        <end position="352"/>
    </location>
</feature>
<proteinExistence type="predicted"/>
<feature type="compositionally biased region" description="Low complexity" evidence="3">
    <location>
        <begin position="1564"/>
        <end position="1574"/>
    </location>
</feature>
<feature type="compositionally biased region" description="Polar residues" evidence="3">
    <location>
        <begin position="1773"/>
        <end position="1787"/>
    </location>
</feature>
<feature type="compositionally biased region" description="Basic and acidic residues" evidence="3">
    <location>
        <begin position="93"/>
        <end position="110"/>
    </location>
</feature>
<dbReference type="GeneID" id="119732304"/>
<feature type="compositionally biased region" description="Basic and acidic residues" evidence="3">
    <location>
        <begin position="39"/>
        <end position="50"/>
    </location>
</feature>
<feature type="compositionally biased region" description="Polar residues" evidence="3">
    <location>
        <begin position="1945"/>
        <end position="1957"/>
    </location>
</feature>